<proteinExistence type="predicted"/>
<protein>
    <submittedName>
        <fullName evidence="1">Uncharacterized protein</fullName>
    </submittedName>
</protein>
<dbReference type="PANTHER" id="PTHR33070">
    <property type="entry name" value="OS06G0725500 PROTEIN"/>
    <property type="match status" value="1"/>
</dbReference>
<dbReference type="PANTHER" id="PTHR33070:SF120">
    <property type="entry name" value="EXPRESSED PROTEIN"/>
    <property type="match status" value="1"/>
</dbReference>
<keyword evidence="2" id="KW-1185">Reference proteome</keyword>
<dbReference type="Pfam" id="PF03087">
    <property type="entry name" value="BPS1"/>
    <property type="match status" value="2"/>
</dbReference>
<reference evidence="1 2" key="1">
    <citation type="submission" date="2024-11" db="EMBL/GenBank/DDBJ databases">
        <title>A near-complete genome assembly of Cinchona calisaya.</title>
        <authorList>
            <person name="Lian D.C."/>
            <person name="Zhao X.W."/>
            <person name="Wei L."/>
        </authorList>
    </citation>
    <scope>NUCLEOTIDE SEQUENCE [LARGE SCALE GENOMIC DNA]</scope>
    <source>
        <tissue evidence="1">Nenye</tissue>
    </source>
</reference>
<evidence type="ECO:0000313" key="2">
    <source>
        <dbReference type="Proteomes" id="UP001630127"/>
    </source>
</evidence>
<sequence>MATSMQNRKISSHARSISLPSSSHPLLVNAEEHLQRLKSFEGTSSSSHVLACQKLDGLKNMYECLDDVLQLPLSQQALSHERSGKWEEEALDASLRLLDICSAVRDIYSQMKGSVQELESSLRRKRNGDLANEVSAYMISKKNLKMISKCYKELKKAEKNCTLTVNKDSEEVPLVNLIKEVQVISLLVLEYVLSFLSQSKAPPKGWSLVSKLLKQKRASCEGDSNIAAIELHLLNNKKSKKDVIKKLEAVDSSIQELAELLQQDKHEDEIPSVFINTYIWSGEEFGSSKPSQAAQASMITSRKFPLSKQKMATSIPNRKIYSHARSVSLPSSSHPLLVNAEENLQRLKSSEGASSSSHLLACKKLDGLKNLYECLDDVLQLPLSQQALSQERSGKWEEEALDASLRLLDICSAVRDIYSQMKESVQELESSLRRKRNGDLANEVNTYMTSKKSLNKMISKCYKELTKAEKNCTLTVVNKDSEEVPLVNLIKEVQVVSLPVLESVLSFLSGSKTPPKGWSLVSKLLKQKRASSEGDPNITAIELHLLNNKKSNKEVIKKLEAVDSSIQELVEELEIVFRLLLKTRVSLLNILNH</sequence>
<organism evidence="1 2">
    <name type="scientific">Cinchona calisaya</name>
    <dbReference type="NCBI Taxonomy" id="153742"/>
    <lineage>
        <taxon>Eukaryota</taxon>
        <taxon>Viridiplantae</taxon>
        <taxon>Streptophyta</taxon>
        <taxon>Embryophyta</taxon>
        <taxon>Tracheophyta</taxon>
        <taxon>Spermatophyta</taxon>
        <taxon>Magnoliopsida</taxon>
        <taxon>eudicotyledons</taxon>
        <taxon>Gunneridae</taxon>
        <taxon>Pentapetalae</taxon>
        <taxon>asterids</taxon>
        <taxon>lamiids</taxon>
        <taxon>Gentianales</taxon>
        <taxon>Rubiaceae</taxon>
        <taxon>Cinchonoideae</taxon>
        <taxon>Cinchoneae</taxon>
        <taxon>Cinchona</taxon>
    </lineage>
</organism>
<comment type="caution">
    <text evidence="1">The sequence shown here is derived from an EMBL/GenBank/DDBJ whole genome shotgun (WGS) entry which is preliminary data.</text>
</comment>
<name>A0ABD2Z5S5_9GENT</name>
<dbReference type="Proteomes" id="UP001630127">
    <property type="component" value="Unassembled WGS sequence"/>
</dbReference>
<dbReference type="AlphaFoldDB" id="A0ABD2Z5S5"/>
<dbReference type="InterPro" id="IPR004320">
    <property type="entry name" value="BPS1_pln"/>
</dbReference>
<accession>A0ABD2Z5S5</accession>
<gene>
    <name evidence="1" type="ORF">ACH5RR_027563</name>
</gene>
<dbReference type="EMBL" id="JBJUIK010000011">
    <property type="protein sequence ID" value="KAL3514846.1"/>
    <property type="molecule type" value="Genomic_DNA"/>
</dbReference>
<evidence type="ECO:0000313" key="1">
    <source>
        <dbReference type="EMBL" id="KAL3514846.1"/>
    </source>
</evidence>